<accession>A0A8J2RSB8</accession>
<keyword evidence="3" id="KW-1185">Reference proteome</keyword>
<reference evidence="2" key="1">
    <citation type="submission" date="2021-11" db="EMBL/GenBank/DDBJ databases">
        <authorList>
            <person name="Schell T."/>
        </authorList>
    </citation>
    <scope>NUCLEOTIDE SEQUENCE</scope>
    <source>
        <strain evidence="2">M5</strain>
    </source>
</reference>
<keyword evidence="1" id="KW-1133">Transmembrane helix</keyword>
<name>A0A8J2RSB8_9CRUS</name>
<evidence type="ECO:0000256" key="1">
    <source>
        <dbReference type="SAM" id="Phobius"/>
    </source>
</evidence>
<protein>
    <submittedName>
        <fullName evidence="2">Uncharacterized protein</fullName>
    </submittedName>
</protein>
<dbReference type="OrthoDB" id="6781779at2759"/>
<evidence type="ECO:0000313" key="3">
    <source>
        <dbReference type="Proteomes" id="UP000789390"/>
    </source>
</evidence>
<evidence type="ECO:0000313" key="2">
    <source>
        <dbReference type="EMBL" id="CAH0109809.1"/>
    </source>
</evidence>
<feature type="transmembrane region" description="Helical" evidence="1">
    <location>
        <begin position="213"/>
        <end position="235"/>
    </location>
</feature>
<keyword evidence="1" id="KW-0812">Transmembrane</keyword>
<sequence length="245" mass="27270">MRQRTDRQPSDCTSPSKQKKKLWASLSAACSSSQLLCASRDKASEFDSLSLSLNKRPVLTLALECAVCLPSDENASIVKDIRRLFPEDELIGCNQSNVTDESAIVKTCPSESSSCHIQKTKEWTAKTCSKILVDDCKTANRVKYCYCKTDRCNMQNLTTTTTTTTTVEKIETTTSAEPSSTTSAVDKLHHTTSRFRPMDSVIKSGSANSESDYWLILSNLLMVYLITFYKADLFLPKTVQMIIKS</sequence>
<proteinExistence type="predicted"/>
<dbReference type="AlphaFoldDB" id="A0A8J2RSB8"/>
<keyword evidence="1" id="KW-0472">Membrane</keyword>
<comment type="caution">
    <text evidence="2">The sequence shown here is derived from an EMBL/GenBank/DDBJ whole genome shotgun (WGS) entry which is preliminary data.</text>
</comment>
<organism evidence="2 3">
    <name type="scientific">Daphnia galeata</name>
    <dbReference type="NCBI Taxonomy" id="27404"/>
    <lineage>
        <taxon>Eukaryota</taxon>
        <taxon>Metazoa</taxon>
        <taxon>Ecdysozoa</taxon>
        <taxon>Arthropoda</taxon>
        <taxon>Crustacea</taxon>
        <taxon>Branchiopoda</taxon>
        <taxon>Diplostraca</taxon>
        <taxon>Cladocera</taxon>
        <taxon>Anomopoda</taxon>
        <taxon>Daphniidae</taxon>
        <taxon>Daphnia</taxon>
    </lineage>
</organism>
<gene>
    <name evidence="2" type="ORF">DGAL_LOCUS13298</name>
</gene>
<dbReference type="EMBL" id="CAKKLH010000295">
    <property type="protein sequence ID" value="CAH0109809.1"/>
    <property type="molecule type" value="Genomic_DNA"/>
</dbReference>
<dbReference type="Proteomes" id="UP000789390">
    <property type="component" value="Unassembled WGS sequence"/>
</dbReference>